<dbReference type="RefSeq" id="WP_104033678.1">
    <property type="nucleotide sequence ID" value="NZ_JANSGW010000061.1"/>
</dbReference>
<dbReference type="EMBL" id="PRKQ01000050">
    <property type="protein sequence ID" value="PPA90275.1"/>
    <property type="molecule type" value="Genomic_DNA"/>
</dbReference>
<dbReference type="GO" id="GO:0005829">
    <property type="term" value="C:cytosol"/>
    <property type="evidence" value="ECO:0007669"/>
    <property type="project" value="TreeGrafter"/>
</dbReference>
<dbReference type="InterPro" id="IPR050807">
    <property type="entry name" value="TransReg_Diox_bact_type"/>
</dbReference>
<dbReference type="AlphaFoldDB" id="A0AAP8Q9X6"/>
<reference evidence="3" key="2">
    <citation type="submission" date="2022-09" db="EMBL/GenBank/DDBJ databases">
        <title>Genome analysis and characterization of larvicidal activity of Brevibacillus strains.</title>
        <authorList>
            <person name="Patrusheva E.V."/>
            <person name="Izotova A.O."/>
            <person name="Toshchakov S.V."/>
            <person name="Sineoky S.P."/>
        </authorList>
    </citation>
    <scope>NUCLEOTIDE SEQUENCE</scope>
    <source>
        <strain evidence="3">VKPM_B-13247</strain>
    </source>
</reference>
<evidence type="ECO:0000313" key="3">
    <source>
        <dbReference type="EMBL" id="MCZ0810205.1"/>
    </source>
</evidence>
<proteinExistence type="predicted"/>
<dbReference type="PANTHER" id="PTHR46797:SF1">
    <property type="entry name" value="METHYLPHOSPHONATE SYNTHASE"/>
    <property type="match status" value="1"/>
</dbReference>
<dbReference type="Proteomes" id="UP001077662">
    <property type="component" value="Unassembled WGS sequence"/>
</dbReference>
<feature type="domain" description="HTH cro/C1-type" evidence="2">
    <location>
        <begin position="14"/>
        <end position="69"/>
    </location>
</feature>
<dbReference type="GO" id="GO:0003677">
    <property type="term" value="F:DNA binding"/>
    <property type="evidence" value="ECO:0007669"/>
    <property type="project" value="UniProtKB-KW"/>
</dbReference>
<dbReference type="Proteomes" id="UP000239759">
    <property type="component" value="Unassembled WGS sequence"/>
</dbReference>
<evidence type="ECO:0000313" key="4">
    <source>
        <dbReference type="EMBL" id="PPA90275.1"/>
    </source>
</evidence>
<dbReference type="EMBL" id="JAPTNE010000061">
    <property type="protein sequence ID" value="MCZ0810205.1"/>
    <property type="molecule type" value="Genomic_DNA"/>
</dbReference>
<accession>A0AAP8Q9X6</accession>
<dbReference type="Pfam" id="PF01381">
    <property type="entry name" value="HTH_3"/>
    <property type="match status" value="1"/>
</dbReference>
<protein>
    <submittedName>
        <fullName evidence="3">Helix-turn-helix domain-containing protein</fullName>
    </submittedName>
    <submittedName>
        <fullName evidence="4">Transcriptional regulator</fullName>
    </submittedName>
</protein>
<evidence type="ECO:0000259" key="2">
    <source>
        <dbReference type="PROSITE" id="PS50943"/>
    </source>
</evidence>
<dbReference type="SUPFAM" id="SSF47413">
    <property type="entry name" value="lambda repressor-like DNA-binding domains"/>
    <property type="match status" value="1"/>
</dbReference>
<comment type="caution">
    <text evidence="4">The sequence shown here is derived from an EMBL/GenBank/DDBJ whole genome shotgun (WGS) entry which is preliminary data.</text>
</comment>
<dbReference type="InterPro" id="IPR001387">
    <property type="entry name" value="Cro/C1-type_HTH"/>
</dbReference>
<dbReference type="PANTHER" id="PTHR46797">
    <property type="entry name" value="HTH-TYPE TRANSCRIPTIONAL REGULATOR"/>
    <property type="match status" value="1"/>
</dbReference>
<dbReference type="GO" id="GO:0003700">
    <property type="term" value="F:DNA-binding transcription factor activity"/>
    <property type="evidence" value="ECO:0007669"/>
    <property type="project" value="TreeGrafter"/>
</dbReference>
<evidence type="ECO:0000313" key="5">
    <source>
        <dbReference type="Proteomes" id="UP000239759"/>
    </source>
</evidence>
<dbReference type="Gene3D" id="1.10.260.40">
    <property type="entry name" value="lambda repressor-like DNA-binding domains"/>
    <property type="match status" value="1"/>
</dbReference>
<dbReference type="InterPro" id="IPR010982">
    <property type="entry name" value="Lambda_DNA-bd_dom_sf"/>
</dbReference>
<dbReference type="CDD" id="cd00093">
    <property type="entry name" value="HTH_XRE"/>
    <property type="match status" value="1"/>
</dbReference>
<gene>
    <name evidence="4" type="ORF">C4A77_24615</name>
    <name evidence="3" type="ORF">O0554_25535</name>
</gene>
<dbReference type="SMART" id="SM00530">
    <property type="entry name" value="HTH_XRE"/>
    <property type="match status" value="1"/>
</dbReference>
<sequence length="427" mass="49359">MVDSKTTQTIGELIRAKRTELGISLSEVSRVTGVSKGVISKVENGETKRPELRTLKPIADVLEIPCEEIIECCIEMEQRVGILDVFLSESIEISNLSLITKVANKLLESPQEDTYTLLEHLYKLANKNTNTAIRLTLYNIIITYARVHGVPMYIAKGLYQKYLIEREDLKRLEESFKVGEESLYYVDFLSDEEKITLYFRMTLHAHNTKKFAECIELCKMGLREETPGTELKARAHLAMINSLLFLENYDEVEYHLDVFEQYPYHFVPDSTKITRAIVKAKTKQFDVAIPMLQECLDEVSKDLKIHVANELFDVFFQTRDMNSIAELLTLEEECMISNPQTPYQHISIGTFYQFKGNFMMETGSLEQGKESYLMSLGTFKKVNAYQELTECMKHIFEYFSKNLMSVDIEYVKRLNEVYNGAVRKKCN</sequence>
<name>A0AAP8Q9X6_BRELA</name>
<organism evidence="4 5">
    <name type="scientific">Brevibacillus laterosporus</name>
    <name type="common">Bacillus laterosporus</name>
    <dbReference type="NCBI Taxonomy" id="1465"/>
    <lineage>
        <taxon>Bacteria</taxon>
        <taxon>Bacillati</taxon>
        <taxon>Bacillota</taxon>
        <taxon>Bacilli</taxon>
        <taxon>Bacillales</taxon>
        <taxon>Paenibacillaceae</taxon>
        <taxon>Brevibacillus</taxon>
    </lineage>
</organism>
<keyword evidence="1" id="KW-0238">DNA-binding</keyword>
<reference evidence="4 5" key="1">
    <citation type="submission" date="2018-02" db="EMBL/GenBank/DDBJ databases">
        <title>Comparative analysis of genomes of three Brevibacillus laterosporus strains producers of potent antimicrobials isolated from silage.</title>
        <authorList>
            <person name="Kojic M."/>
            <person name="Miljkovic M."/>
            <person name="Studholme D."/>
            <person name="Filipic B."/>
        </authorList>
    </citation>
    <scope>NUCLEOTIDE SEQUENCE [LARGE SCALE GENOMIC DNA]</scope>
    <source>
        <strain evidence="4 5">BGSP11</strain>
    </source>
</reference>
<evidence type="ECO:0000256" key="1">
    <source>
        <dbReference type="ARBA" id="ARBA00023125"/>
    </source>
</evidence>
<dbReference type="PROSITE" id="PS50943">
    <property type="entry name" value="HTH_CROC1"/>
    <property type="match status" value="1"/>
</dbReference>